<evidence type="ECO:0000259" key="3">
    <source>
        <dbReference type="Pfam" id="PF00496"/>
    </source>
</evidence>
<dbReference type="PROSITE" id="PS51257">
    <property type="entry name" value="PROKAR_LIPOPROTEIN"/>
    <property type="match status" value="1"/>
</dbReference>
<gene>
    <name evidence="4" type="ORF">CLV56_0068</name>
</gene>
<dbReference type="PANTHER" id="PTHR30290">
    <property type="entry name" value="PERIPLASMIC BINDING COMPONENT OF ABC TRANSPORTER"/>
    <property type="match status" value="1"/>
</dbReference>
<keyword evidence="2" id="KW-0732">Signal</keyword>
<accession>A0A0B2BDS6</accession>
<dbReference type="Proteomes" id="UP000230842">
    <property type="component" value="Unassembled WGS sequence"/>
</dbReference>
<dbReference type="Gene3D" id="3.40.190.10">
    <property type="entry name" value="Periplasmic binding protein-like II"/>
    <property type="match status" value="1"/>
</dbReference>
<dbReference type="Gene3D" id="3.10.105.10">
    <property type="entry name" value="Dipeptide-binding Protein, Domain 3"/>
    <property type="match status" value="1"/>
</dbReference>
<sequence length="605" mass="64824">MRRVVTACAGLVAFACLAACTTPSPEDPADGPTTQLDLTRAGEVGNRTDPRAPAPAPEIDGATRGGTVHVVTAAVPDSLDPARSAYTDTRAILSDLVVRSLTQLAHDPDTGRMVLVPDLATDLGRPNADRTRWTFTIRRGVRFENGEPVTAADVAYGVKRAFATTELPGGPAYLRTFLVDGDRYQGPYATTAEVRARPGARPDAYAGDDFAGVEVRGSTIVFRMRRPFDDMPYLASFPQLAPVPREADSNPAAYGDHPVATGPYRIASSTPGSALQLARNTEWDPATDPGRHQYVDGWRFSFGLDPSRVNGLLLDDAGEGRAALTYDSVEPATFEALRESDPSRLAVATSPCTYLWYLDTRRIRDVRVRRALGWAYPYARAWEAGEEIVGTTRVPGTTLLPPGTAGRVEHDPLGNGGLISDPARARSLLEQAGSVGFAIRWHYASDLPEKVAAKDVVVRALRSAGFDPQPIATTAAQLRTVQRDPDGPQNVIESGWCSDWPTGSSWFPAQWAPAMVDEPGMPNPSMLDAPVVQARIDRVLGTMTGDAAAQAWGRLDRSIMSDWYPAVVLGHGGVALARGSEVGGMAVDRMTGMPVFADLYVDAGS</sequence>
<dbReference type="EMBL" id="PGEZ01000001">
    <property type="protein sequence ID" value="PJJ55869.1"/>
    <property type="molecule type" value="Genomic_DNA"/>
</dbReference>
<evidence type="ECO:0000256" key="2">
    <source>
        <dbReference type="SAM" id="SignalP"/>
    </source>
</evidence>
<evidence type="ECO:0000256" key="1">
    <source>
        <dbReference type="SAM" id="MobiDB-lite"/>
    </source>
</evidence>
<evidence type="ECO:0000313" key="4">
    <source>
        <dbReference type="EMBL" id="PJJ55869.1"/>
    </source>
</evidence>
<dbReference type="GO" id="GO:1904680">
    <property type="term" value="F:peptide transmembrane transporter activity"/>
    <property type="evidence" value="ECO:0007669"/>
    <property type="project" value="TreeGrafter"/>
</dbReference>
<dbReference type="InterPro" id="IPR039424">
    <property type="entry name" value="SBP_5"/>
</dbReference>
<protein>
    <submittedName>
        <fullName evidence="4">Peptide/nickel transport system substrate-binding protein</fullName>
    </submittedName>
</protein>
<feature type="chain" id="PRO_5039330150" evidence="2">
    <location>
        <begin position="19"/>
        <end position="605"/>
    </location>
</feature>
<feature type="signal peptide" evidence="2">
    <location>
        <begin position="1"/>
        <end position="18"/>
    </location>
</feature>
<reference evidence="4 5" key="1">
    <citation type="submission" date="2017-11" db="EMBL/GenBank/DDBJ databases">
        <title>Genomic Encyclopedia of Archaeal and Bacterial Type Strains, Phase II (KMG-II): From Individual Species to Whole Genera.</title>
        <authorList>
            <person name="Goeker M."/>
        </authorList>
    </citation>
    <scope>NUCLEOTIDE SEQUENCE [LARGE SCALE GENOMIC DNA]</scope>
    <source>
        <strain evidence="4 5">DSM 27763</strain>
    </source>
</reference>
<dbReference type="InterPro" id="IPR000914">
    <property type="entry name" value="SBP_5_dom"/>
</dbReference>
<organism evidence="4 5">
    <name type="scientific">Mumia flava</name>
    <dbReference type="NCBI Taxonomy" id="1348852"/>
    <lineage>
        <taxon>Bacteria</taxon>
        <taxon>Bacillati</taxon>
        <taxon>Actinomycetota</taxon>
        <taxon>Actinomycetes</taxon>
        <taxon>Propionibacteriales</taxon>
        <taxon>Nocardioidaceae</taxon>
        <taxon>Mumia</taxon>
    </lineage>
</organism>
<keyword evidence="5" id="KW-1185">Reference proteome</keyword>
<proteinExistence type="predicted"/>
<dbReference type="SUPFAM" id="SSF53850">
    <property type="entry name" value="Periplasmic binding protein-like II"/>
    <property type="match status" value="1"/>
</dbReference>
<feature type="domain" description="Solute-binding protein family 5" evidence="3">
    <location>
        <begin position="115"/>
        <end position="510"/>
    </location>
</feature>
<evidence type="ECO:0000313" key="5">
    <source>
        <dbReference type="Proteomes" id="UP000230842"/>
    </source>
</evidence>
<comment type="caution">
    <text evidence="4">The sequence shown here is derived from an EMBL/GenBank/DDBJ whole genome shotgun (WGS) entry which is preliminary data.</text>
</comment>
<dbReference type="Pfam" id="PF00496">
    <property type="entry name" value="SBP_bac_5"/>
    <property type="match status" value="1"/>
</dbReference>
<feature type="region of interest" description="Disordered" evidence="1">
    <location>
        <begin position="22"/>
        <end position="63"/>
    </location>
</feature>
<dbReference type="GO" id="GO:0015833">
    <property type="term" value="P:peptide transport"/>
    <property type="evidence" value="ECO:0007669"/>
    <property type="project" value="TreeGrafter"/>
</dbReference>
<dbReference type="AlphaFoldDB" id="A0A0B2BDS6"/>
<dbReference type="PANTHER" id="PTHR30290:SF83">
    <property type="entry name" value="ABC TRANSPORTER SUBSTRATE-BINDING PROTEIN"/>
    <property type="match status" value="1"/>
</dbReference>
<name>A0A0B2BDS6_9ACTN</name>